<keyword evidence="2" id="KW-1185">Reference proteome</keyword>
<name>A0ABX6NY40_AERME</name>
<keyword evidence="1" id="KW-0614">Plasmid</keyword>
<accession>A0ABX6NY40</accession>
<evidence type="ECO:0000313" key="1">
    <source>
        <dbReference type="EMBL" id="QJT41295.1"/>
    </source>
</evidence>
<organism evidence="1 2">
    <name type="scientific">Aeromonas media</name>
    <dbReference type="NCBI Taxonomy" id="651"/>
    <lineage>
        <taxon>Bacteria</taxon>
        <taxon>Pseudomonadati</taxon>
        <taxon>Pseudomonadota</taxon>
        <taxon>Gammaproteobacteria</taxon>
        <taxon>Aeromonadales</taxon>
        <taxon>Aeromonadaceae</taxon>
        <taxon>Aeromonas</taxon>
    </lineage>
</organism>
<evidence type="ECO:0000313" key="2">
    <source>
        <dbReference type="Proteomes" id="UP000502657"/>
    </source>
</evidence>
<gene>
    <name evidence="1" type="ORF">E4188_22620</name>
</gene>
<reference evidence="1 2" key="1">
    <citation type="submission" date="2019-03" db="EMBL/GenBank/DDBJ databases">
        <title>Novel transposon Tn6433 accelerates the dissemination of tet(E) in Aeromonas from aerobic biofilm under oxytetracycline stress.</title>
        <authorList>
            <person name="Shi Y."/>
            <person name="Tian Z."/>
            <person name="Zhang Y."/>
            <person name="Zhang H."/>
            <person name="Yang M."/>
        </authorList>
    </citation>
    <scope>NUCLEOTIDE SEQUENCE [LARGE SCALE GENOMIC DNA]</scope>
    <source>
        <strain evidence="1 2">R50-22</strain>
        <plasmid evidence="2">paeme5</plasmid>
    </source>
</reference>
<geneLocation type="plasmid" evidence="2">
    <name>paeme5</name>
</geneLocation>
<dbReference type="RefSeq" id="WP_171270147.1">
    <property type="nucleotide sequence ID" value="NZ_CP038446.1"/>
</dbReference>
<dbReference type="Proteomes" id="UP000502657">
    <property type="component" value="Plasmid pAeme5"/>
</dbReference>
<protein>
    <submittedName>
        <fullName evidence="1">Uncharacterized protein</fullName>
    </submittedName>
</protein>
<dbReference type="EMBL" id="CP038449">
    <property type="protein sequence ID" value="QJT41295.1"/>
    <property type="molecule type" value="Genomic_DNA"/>
</dbReference>
<proteinExistence type="predicted"/>
<sequence>MKASYQEIQKAMGYIASHGYEVSFHENGHLIVKDPVHSCGHGAQAGRLVLTGFQNVAVRSYNDALKFIRVREPS</sequence>